<sequence length="319" mass="35044">MSTPPPVLVDIKFNPEGVARVLKTAFADRGSINLADPADRLRDLRAAEYALLWKPDADLFQRAPNLKVIFSGGAGVDHIIGMDGLPEIPIVRFVDRSLTTRMSEWVVMQCLMHLRGQYAHDISQRRGEWAKLIAPEAAEVTVGVMGLGVLGQDAVAKLKVMGFNVIGWSRTRKEIDGIETFDARQLDAFLARTDILVGLLPLTPDTTGFYDSGLFKKLRRDGALGRPVFINAGRGRSQVEADIVSAIRDGILGGASLDVFEVEPLASDNPLWALKNVFITPHDAAVSEENALFRHVETQIARFERGEPLQFVVDRAAGY</sequence>
<reference evidence="5 7" key="2">
    <citation type="submission" date="2020-11" db="EMBL/GenBank/DDBJ databases">
        <title>Indigenous Rhizobia Nodulating Common beans in Western Kenya.</title>
        <authorList>
            <person name="Wekesa C.S."/>
            <person name="Oelmueller R."/>
            <person name="Furch A.C."/>
        </authorList>
    </citation>
    <scope>NUCLEOTIDE SEQUENCE [LARGE SCALE GENOMIC DNA]</scope>
    <source>
        <strain evidence="7">BS3</strain>
        <strain evidence="5">S3</strain>
    </source>
</reference>
<dbReference type="SUPFAM" id="SSF51735">
    <property type="entry name" value="NAD(P)-binding Rossmann-fold domains"/>
    <property type="match status" value="1"/>
</dbReference>
<dbReference type="Proteomes" id="UP000078551">
    <property type="component" value="Chromosome"/>
</dbReference>
<dbReference type="InterPro" id="IPR006140">
    <property type="entry name" value="D-isomer_DH_NAD-bd"/>
</dbReference>
<accession>A0A192T4I3</accession>
<evidence type="ECO:0000313" key="7">
    <source>
        <dbReference type="Proteomes" id="UP000540266"/>
    </source>
</evidence>
<evidence type="ECO:0000313" key="4">
    <source>
        <dbReference type="EMBL" id="ANL83058.1"/>
    </source>
</evidence>
<dbReference type="GO" id="GO:0016618">
    <property type="term" value="F:hydroxypyruvate reductase [NAD(P)H] activity"/>
    <property type="evidence" value="ECO:0007669"/>
    <property type="project" value="UniProtKB-EC"/>
</dbReference>
<dbReference type="InterPro" id="IPR036291">
    <property type="entry name" value="NAD(P)-bd_dom_sf"/>
</dbReference>
<dbReference type="EC" id="1.1.1.81" evidence="4"/>
<dbReference type="Pfam" id="PF02826">
    <property type="entry name" value="2-Hacid_dh_C"/>
    <property type="match status" value="1"/>
</dbReference>
<dbReference type="CDD" id="cd12164">
    <property type="entry name" value="GDH_like_2"/>
    <property type="match status" value="1"/>
</dbReference>
<dbReference type="STRING" id="396.AMC85_CH00227"/>
<dbReference type="EC" id="1.1.1.79" evidence="4"/>
<name>A0A192T4I3_9HYPH</name>
<dbReference type="EMBL" id="CP013568">
    <property type="protein sequence ID" value="ANL83058.1"/>
    <property type="molecule type" value="Genomic_DNA"/>
</dbReference>
<gene>
    <name evidence="4" type="primary">ghrA-1</name>
    <name evidence="4" type="ORF">AMC81_CH00227</name>
    <name evidence="5" type="ORF">HER27_018440</name>
</gene>
<dbReference type="Gene3D" id="3.40.50.720">
    <property type="entry name" value="NAD(P)-binding Rossmann-like Domain"/>
    <property type="match status" value="2"/>
</dbReference>
<dbReference type="Proteomes" id="UP000540266">
    <property type="component" value="Chromosome"/>
</dbReference>
<dbReference type="GeneID" id="45955603"/>
<organism evidence="5 7">
    <name type="scientific">Rhizobium phaseoli</name>
    <dbReference type="NCBI Taxonomy" id="396"/>
    <lineage>
        <taxon>Bacteria</taxon>
        <taxon>Pseudomonadati</taxon>
        <taxon>Pseudomonadota</taxon>
        <taxon>Alphaproteobacteria</taxon>
        <taxon>Hyphomicrobiales</taxon>
        <taxon>Rhizobiaceae</taxon>
        <taxon>Rhizobium/Agrobacterium group</taxon>
        <taxon>Rhizobium</taxon>
    </lineage>
</organism>
<keyword evidence="6" id="KW-1185">Reference proteome</keyword>
<dbReference type="AlphaFoldDB" id="A0A192T4I3"/>
<dbReference type="EMBL" id="CP064931">
    <property type="protein sequence ID" value="QPK08401.1"/>
    <property type="molecule type" value="Genomic_DNA"/>
</dbReference>
<dbReference type="PANTHER" id="PTHR43333:SF1">
    <property type="entry name" value="D-ISOMER SPECIFIC 2-HYDROXYACID DEHYDROGENASE NAD-BINDING DOMAIN-CONTAINING PROTEIN"/>
    <property type="match status" value="1"/>
</dbReference>
<evidence type="ECO:0000256" key="2">
    <source>
        <dbReference type="ARBA" id="ARBA00023027"/>
    </source>
</evidence>
<keyword evidence="2" id="KW-0520">NAD</keyword>
<dbReference type="GO" id="GO:0051287">
    <property type="term" value="F:NAD binding"/>
    <property type="evidence" value="ECO:0007669"/>
    <property type="project" value="InterPro"/>
</dbReference>
<evidence type="ECO:0000313" key="5">
    <source>
        <dbReference type="EMBL" id="QPK08401.1"/>
    </source>
</evidence>
<evidence type="ECO:0000256" key="1">
    <source>
        <dbReference type="ARBA" id="ARBA00023002"/>
    </source>
</evidence>
<feature type="domain" description="D-isomer specific 2-hydroxyacid dehydrogenase NAD-binding" evidence="3">
    <location>
        <begin position="108"/>
        <end position="282"/>
    </location>
</feature>
<evidence type="ECO:0000313" key="6">
    <source>
        <dbReference type="Proteomes" id="UP000078551"/>
    </source>
</evidence>
<proteinExistence type="predicted"/>
<reference evidence="4 6" key="1">
    <citation type="submission" date="2015-11" db="EMBL/GenBank/DDBJ databases">
        <title>The limits of bacterial species coexistence and the symbiotic plasmid transference in sympatric Rhizobium populations.</title>
        <authorList>
            <person name="Perez-Carrascal O.M."/>
            <person name="VanInsberghe D."/>
            <person name="Juarez S."/>
            <person name="Polz M.F."/>
            <person name="Vinuesa P."/>
            <person name="Gonzalez V."/>
        </authorList>
    </citation>
    <scope>NUCLEOTIDE SEQUENCE [LARGE SCALE GENOMIC DNA]</scope>
    <source>
        <strain evidence="4 6">N771</strain>
    </source>
</reference>
<evidence type="ECO:0000259" key="3">
    <source>
        <dbReference type="Pfam" id="PF02826"/>
    </source>
</evidence>
<dbReference type="RefSeq" id="WP_064821135.1">
    <property type="nucleotide sequence ID" value="NZ_CP013532.1"/>
</dbReference>
<keyword evidence="1 4" id="KW-0560">Oxidoreductase</keyword>
<dbReference type="SUPFAM" id="SSF52283">
    <property type="entry name" value="Formate/glycerate dehydrogenase catalytic domain-like"/>
    <property type="match status" value="1"/>
</dbReference>
<protein>
    <submittedName>
        <fullName evidence="4 5">Glyoxylate/hydroxypyruvate reductase A</fullName>
        <ecNumber evidence="4">1.1.1.79</ecNumber>
        <ecNumber evidence="4">1.1.1.81</ecNumber>
    </submittedName>
</protein>
<dbReference type="PANTHER" id="PTHR43333">
    <property type="entry name" value="2-HACID_DH_C DOMAIN-CONTAINING PROTEIN"/>
    <property type="match status" value="1"/>
</dbReference>
<dbReference type="GO" id="GO:0030267">
    <property type="term" value="F:glyoxylate reductase (NADPH) activity"/>
    <property type="evidence" value="ECO:0007669"/>
    <property type="project" value="UniProtKB-EC"/>
</dbReference>